<protein>
    <recommendedName>
        <fullName evidence="8">Histone deacetylase complex subunit SAP30 Sin3 binding domain-containing protein</fullName>
    </recommendedName>
</protein>
<evidence type="ECO:0000256" key="6">
    <source>
        <dbReference type="ARBA" id="ARBA00023242"/>
    </source>
</evidence>
<dbReference type="PANTHER" id="PTHR13286:SF6">
    <property type="entry name" value="HISTONE DEACETYLASE COMPLEX SUBUNIT SAP30L-RELATED"/>
    <property type="match status" value="1"/>
</dbReference>
<evidence type="ECO:0000259" key="8">
    <source>
        <dbReference type="Pfam" id="PF13867"/>
    </source>
</evidence>
<evidence type="ECO:0000256" key="2">
    <source>
        <dbReference type="ARBA" id="ARBA00006283"/>
    </source>
</evidence>
<evidence type="ECO:0000256" key="1">
    <source>
        <dbReference type="ARBA" id="ARBA00004123"/>
    </source>
</evidence>
<keyword evidence="6" id="KW-0539">Nucleus</keyword>
<gene>
    <name evidence="10" type="ORF">APUTEX25_005656</name>
    <name evidence="9" type="ORF">F751_3007</name>
</gene>
<feature type="region of interest" description="Disordered" evidence="7">
    <location>
        <begin position="1"/>
        <end position="72"/>
    </location>
</feature>
<reference evidence="10" key="4">
    <citation type="submission" date="2018-11" db="EMBL/GenBank/DDBJ databases">
        <title>Characterization of plant carbon substrate utilization by Auxenochlorella protothecoides.</title>
        <authorList>
            <person name="Vogler B.W."/>
            <person name="Starkenburg S.R."/>
            <person name="Sudasinghe N."/>
            <person name="Schambach J.Y."/>
            <person name="Rollin J.A."/>
            <person name="Pattathil S."/>
            <person name="Barry A.N."/>
        </authorList>
    </citation>
    <scope>NUCLEOTIDE SEQUENCE [LARGE SCALE GENOMIC DNA]</scope>
    <source>
        <strain evidence="10">UTEX 25</strain>
    </source>
</reference>
<evidence type="ECO:0000256" key="3">
    <source>
        <dbReference type="ARBA" id="ARBA00022491"/>
    </source>
</evidence>
<keyword evidence="5" id="KW-0804">Transcription</keyword>
<dbReference type="InterPro" id="IPR038291">
    <property type="entry name" value="SAP30_C_sf"/>
</dbReference>
<dbReference type="GO" id="GO:0006355">
    <property type="term" value="P:regulation of DNA-templated transcription"/>
    <property type="evidence" value="ECO:0007669"/>
    <property type="project" value="TreeGrafter"/>
</dbReference>
<evidence type="ECO:0000313" key="11">
    <source>
        <dbReference type="Proteomes" id="UP000028924"/>
    </source>
</evidence>
<accession>A0A087SI44</accession>
<dbReference type="PANTHER" id="PTHR13286">
    <property type="entry name" value="SAP30"/>
    <property type="match status" value="1"/>
</dbReference>
<keyword evidence="4" id="KW-0805">Transcription regulation</keyword>
<name>A0A087SI44_AUXPR</name>
<comment type="similarity">
    <text evidence="2">Belongs to the SAP30 family.</text>
</comment>
<dbReference type="Proteomes" id="UP000279271">
    <property type="component" value="Unassembled WGS sequence"/>
</dbReference>
<reference evidence="10" key="3">
    <citation type="submission" date="2018-10" db="EMBL/GenBank/DDBJ databases">
        <authorList>
            <person name="Hovde B."/>
            <person name="Zhang X."/>
        </authorList>
    </citation>
    <scope>NUCLEOTIDE SEQUENCE [LARGE SCALE GENOMIC DNA]</scope>
    <source>
        <strain evidence="10">UTEX 25</strain>
    </source>
</reference>
<evidence type="ECO:0000256" key="4">
    <source>
        <dbReference type="ARBA" id="ARBA00023015"/>
    </source>
</evidence>
<proteinExistence type="inferred from homology"/>
<dbReference type="Proteomes" id="UP000028924">
    <property type="component" value="Unassembled WGS sequence"/>
</dbReference>
<dbReference type="GO" id="GO:0003712">
    <property type="term" value="F:transcription coregulator activity"/>
    <property type="evidence" value="ECO:0007669"/>
    <property type="project" value="TreeGrafter"/>
</dbReference>
<organism evidence="9 11">
    <name type="scientific">Auxenochlorella protothecoides</name>
    <name type="common">Green microalga</name>
    <name type="synonym">Chlorella protothecoides</name>
    <dbReference type="NCBI Taxonomy" id="3075"/>
    <lineage>
        <taxon>Eukaryota</taxon>
        <taxon>Viridiplantae</taxon>
        <taxon>Chlorophyta</taxon>
        <taxon>core chlorophytes</taxon>
        <taxon>Trebouxiophyceae</taxon>
        <taxon>Chlorellales</taxon>
        <taxon>Chlorellaceae</taxon>
        <taxon>Auxenochlorella</taxon>
    </lineage>
</organism>
<comment type="subcellular location">
    <subcellularLocation>
        <location evidence="1">Nucleus</location>
    </subcellularLocation>
</comment>
<dbReference type="Gene3D" id="6.10.160.20">
    <property type="match status" value="1"/>
</dbReference>
<dbReference type="KEGG" id="apro:F751_3007"/>
<evidence type="ECO:0000313" key="12">
    <source>
        <dbReference type="Proteomes" id="UP000279271"/>
    </source>
</evidence>
<reference evidence="12" key="2">
    <citation type="journal article" date="2018" name="Algal Res.">
        <title>Characterization of plant carbon substrate utilization by Auxenochlorella protothecoides.</title>
        <authorList>
            <person name="Vogler B.W."/>
            <person name="Starkenburg S.R."/>
            <person name="Sudasinghe N."/>
            <person name="Schambach J.Y."/>
            <person name="Rollin J.A."/>
            <person name="Pattathil S."/>
            <person name="Barry A.N."/>
        </authorList>
    </citation>
    <scope>NUCLEOTIDE SEQUENCE [LARGE SCALE GENOMIC DNA]</scope>
    <source>
        <strain evidence="12">UTEX 25</strain>
    </source>
</reference>
<evidence type="ECO:0000256" key="7">
    <source>
        <dbReference type="SAM" id="MobiDB-lite"/>
    </source>
</evidence>
<feature type="domain" description="Histone deacetylase complex subunit SAP30 Sin3 binding" evidence="8">
    <location>
        <begin position="80"/>
        <end position="133"/>
    </location>
</feature>
<evidence type="ECO:0000313" key="10">
    <source>
        <dbReference type="EMBL" id="RMZ55030.1"/>
    </source>
</evidence>
<sequence>MPGSDASNEDVLALLPKHTDFSEEEEEEEAAPSQAASHYSHLPQHQPRVPLPLPHTEGASPQRRSSSRTAAIPRINLNKLDINALRRYRTLHGLPGIGPHTSKDQLVVAVAEHLSAQTMDEMAVLEKFRERAKRYKAL</sequence>
<dbReference type="AlphaFoldDB" id="A0A087SI44"/>
<dbReference type="RefSeq" id="XP_011398293.1">
    <property type="nucleotide sequence ID" value="XM_011399991.1"/>
</dbReference>
<dbReference type="GO" id="GO:0000118">
    <property type="term" value="C:histone deacetylase complex"/>
    <property type="evidence" value="ECO:0007669"/>
    <property type="project" value="TreeGrafter"/>
</dbReference>
<dbReference type="EMBL" id="QOKY01000171">
    <property type="protein sequence ID" value="RMZ55030.1"/>
    <property type="molecule type" value="Genomic_DNA"/>
</dbReference>
<keyword evidence="11" id="KW-1185">Reference proteome</keyword>
<evidence type="ECO:0000313" key="9">
    <source>
        <dbReference type="EMBL" id="KFM25398.1"/>
    </source>
</evidence>
<dbReference type="OrthoDB" id="510958at2759"/>
<dbReference type="EMBL" id="KL662117">
    <property type="protein sequence ID" value="KFM25398.1"/>
    <property type="molecule type" value="Genomic_DNA"/>
</dbReference>
<reference evidence="9 11" key="1">
    <citation type="journal article" date="2014" name="BMC Genomics">
        <title>Oil accumulation mechanisms of the oleaginous microalga Chlorella protothecoides revealed through its genome, transcriptomes, and proteomes.</title>
        <authorList>
            <person name="Gao C."/>
            <person name="Wang Y."/>
            <person name="Shen Y."/>
            <person name="Yan D."/>
            <person name="He X."/>
            <person name="Dai J."/>
            <person name="Wu Q."/>
        </authorList>
    </citation>
    <scope>NUCLEOTIDE SEQUENCE [LARGE SCALE GENOMIC DNA]</scope>
    <source>
        <strain evidence="9 11">0710</strain>
    </source>
</reference>
<keyword evidence="3" id="KW-0678">Repressor</keyword>
<evidence type="ECO:0000256" key="5">
    <source>
        <dbReference type="ARBA" id="ARBA00023163"/>
    </source>
</evidence>
<dbReference type="InterPro" id="IPR025718">
    <property type="entry name" value="SAP30_Sin3-bd"/>
</dbReference>
<dbReference type="GeneID" id="23614398"/>
<dbReference type="Pfam" id="PF13867">
    <property type="entry name" value="SAP30_Sin3_bdg"/>
    <property type="match status" value="1"/>
</dbReference>
<dbReference type="InterPro" id="IPR024145">
    <property type="entry name" value="His_deAcase_SAP30/SAP30L"/>
</dbReference>